<dbReference type="Proteomes" id="UP000234275">
    <property type="component" value="Unassembled WGS sequence"/>
</dbReference>
<evidence type="ECO:0000256" key="1">
    <source>
        <dbReference type="SAM" id="MobiDB-lite"/>
    </source>
</evidence>
<dbReference type="AlphaFoldDB" id="A0A2I2G0L0"/>
<organism evidence="2 3">
    <name type="scientific">Aspergillus steynii IBT 23096</name>
    <dbReference type="NCBI Taxonomy" id="1392250"/>
    <lineage>
        <taxon>Eukaryota</taxon>
        <taxon>Fungi</taxon>
        <taxon>Dikarya</taxon>
        <taxon>Ascomycota</taxon>
        <taxon>Pezizomycotina</taxon>
        <taxon>Eurotiomycetes</taxon>
        <taxon>Eurotiomycetidae</taxon>
        <taxon>Eurotiales</taxon>
        <taxon>Aspergillaceae</taxon>
        <taxon>Aspergillus</taxon>
        <taxon>Aspergillus subgen. Circumdati</taxon>
    </lineage>
</organism>
<dbReference type="RefSeq" id="XP_024701678.1">
    <property type="nucleotide sequence ID" value="XM_024853433.1"/>
</dbReference>
<sequence>MISEEDHNAKRTEECLARIKSHTTTRAKGVLVLGKTGAGKSSIAELATGAAGTTECQIASVVINQTERFIIDTPGFDGPDNAWEIARKIMELIEDIRDHLEIVGVWFLVSNWDIRHGLFEKKLCSWLEALCGQFFFRRLTFVTTFWGTDEGDELKRHNDRLNFRLSNNWGDFIRRGACHHQFGKRHVHGSEREELLSWTRDRDELAQRARNMLELYCEEGTVPETLFVQELRDGKLLDQTTAARIFRPIGPGPSQEASSAPKTNPPQQPNRECPPKASENKPKDPLVEILADGSCKIIVPPQDAEERLPENWDSMSLEDKLEWMEIPSYFETRALMWRASGMLGPYTGSNAQDEIIRHSI</sequence>
<dbReference type="SUPFAM" id="SSF52540">
    <property type="entry name" value="P-loop containing nucleoside triphosphate hydrolases"/>
    <property type="match status" value="1"/>
</dbReference>
<gene>
    <name evidence="2" type="ORF">P170DRAFT_477256</name>
</gene>
<dbReference type="EMBL" id="MSFO01000006">
    <property type="protein sequence ID" value="PLB46376.1"/>
    <property type="molecule type" value="Genomic_DNA"/>
</dbReference>
<dbReference type="VEuPathDB" id="FungiDB:P170DRAFT_477256"/>
<name>A0A2I2G0L0_9EURO</name>
<feature type="region of interest" description="Disordered" evidence="1">
    <location>
        <begin position="246"/>
        <end position="283"/>
    </location>
</feature>
<proteinExistence type="predicted"/>
<dbReference type="GeneID" id="36561131"/>
<comment type="caution">
    <text evidence="2">The sequence shown here is derived from an EMBL/GenBank/DDBJ whole genome shotgun (WGS) entry which is preliminary data.</text>
</comment>
<evidence type="ECO:0000313" key="3">
    <source>
        <dbReference type="Proteomes" id="UP000234275"/>
    </source>
</evidence>
<evidence type="ECO:0008006" key="4">
    <source>
        <dbReference type="Google" id="ProtNLM"/>
    </source>
</evidence>
<dbReference type="OrthoDB" id="3785626at2759"/>
<accession>A0A2I2G0L0</accession>
<protein>
    <recommendedName>
        <fullName evidence="4">AIG1-type G domain-containing protein</fullName>
    </recommendedName>
</protein>
<evidence type="ECO:0000313" key="2">
    <source>
        <dbReference type="EMBL" id="PLB46376.1"/>
    </source>
</evidence>
<dbReference type="Gene3D" id="3.40.50.300">
    <property type="entry name" value="P-loop containing nucleotide triphosphate hydrolases"/>
    <property type="match status" value="1"/>
</dbReference>
<reference evidence="2 3" key="1">
    <citation type="submission" date="2016-12" db="EMBL/GenBank/DDBJ databases">
        <title>The genomes of Aspergillus section Nigri reveals drivers in fungal speciation.</title>
        <authorList>
            <consortium name="DOE Joint Genome Institute"/>
            <person name="Vesth T.C."/>
            <person name="Nybo J."/>
            <person name="Theobald S."/>
            <person name="Brandl J."/>
            <person name="Frisvad J.C."/>
            <person name="Nielsen K.F."/>
            <person name="Lyhne E.K."/>
            <person name="Kogle M.E."/>
            <person name="Kuo A."/>
            <person name="Riley R."/>
            <person name="Clum A."/>
            <person name="Nolan M."/>
            <person name="Lipzen A."/>
            <person name="Salamov A."/>
            <person name="Henrissat B."/>
            <person name="Wiebenga A."/>
            <person name="De Vries R.P."/>
            <person name="Grigoriev I.V."/>
            <person name="Mortensen U.H."/>
            <person name="Andersen M.R."/>
            <person name="Baker S.E."/>
        </authorList>
    </citation>
    <scope>NUCLEOTIDE SEQUENCE [LARGE SCALE GENOMIC DNA]</scope>
    <source>
        <strain evidence="2 3">IBT 23096</strain>
    </source>
</reference>
<keyword evidence="3" id="KW-1185">Reference proteome</keyword>
<dbReference type="InterPro" id="IPR027417">
    <property type="entry name" value="P-loop_NTPase"/>
</dbReference>